<gene>
    <name evidence="3" type="ORF">EHYA_09660</name>
</gene>
<keyword evidence="2" id="KW-0812">Transmembrane</keyword>
<accession>A0A401Z4Y7</accession>
<protein>
    <submittedName>
        <fullName evidence="3">Uncharacterized protein</fullName>
    </submittedName>
</protein>
<sequence>MFGIRGRHGSVALRKPPDDAWRGPALGTRRDPGRHDTFEDLLYIDDTRPDGGRRHKDWRHLTLWADPGRESAAITVETESADDTGAVYRILGPAGEPLGRVGRRRGSVLPPRRTSWHVELPDGGALYAVKGEVVGWCWWWLFSPVWAVMAAAILFGGEFPRMPIKTRWTRGGADVFRFFDDDFENRYRVEVDWPDVRVLYGLAALHHAHPTPLNSHTRGD</sequence>
<comment type="caution">
    <text evidence="3">The sequence shown here is derived from an EMBL/GenBank/DDBJ whole genome shotgun (WGS) entry which is preliminary data.</text>
</comment>
<evidence type="ECO:0000256" key="1">
    <source>
        <dbReference type="SAM" id="MobiDB-lite"/>
    </source>
</evidence>
<reference evidence="3 4" key="1">
    <citation type="submission" date="2018-12" db="EMBL/GenBank/DDBJ databases">
        <title>Draft genome sequence of Embleya hyalina NBRC 13850T.</title>
        <authorList>
            <person name="Komaki H."/>
            <person name="Hosoyama A."/>
            <person name="Kimura A."/>
            <person name="Ichikawa N."/>
            <person name="Tamura T."/>
        </authorList>
    </citation>
    <scope>NUCLEOTIDE SEQUENCE [LARGE SCALE GENOMIC DNA]</scope>
    <source>
        <strain evidence="3 4">NBRC 13850</strain>
    </source>
</reference>
<feature type="transmembrane region" description="Helical" evidence="2">
    <location>
        <begin position="138"/>
        <end position="157"/>
    </location>
</feature>
<evidence type="ECO:0000313" key="4">
    <source>
        <dbReference type="Proteomes" id="UP000286931"/>
    </source>
</evidence>
<evidence type="ECO:0000313" key="3">
    <source>
        <dbReference type="EMBL" id="GCE01886.1"/>
    </source>
</evidence>
<evidence type="ECO:0000256" key="2">
    <source>
        <dbReference type="SAM" id="Phobius"/>
    </source>
</evidence>
<dbReference type="EMBL" id="BIFH01000054">
    <property type="protein sequence ID" value="GCE01886.1"/>
    <property type="molecule type" value="Genomic_DNA"/>
</dbReference>
<dbReference type="OrthoDB" id="4549753at2"/>
<keyword evidence="4" id="KW-1185">Reference proteome</keyword>
<keyword evidence="2" id="KW-1133">Transmembrane helix</keyword>
<name>A0A401Z4Y7_9ACTN</name>
<organism evidence="3 4">
    <name type="scientific">Embleya hyalina</name>
    <dbReference type="NCBI Taxonomy" id="516124"/>
    <lineage>
        <taxon>Bacteria</taxon>
        <taxon>Bacillati</taxon>
        <taxon>Actinomycetota</taxon>
        <taxon>Actinomycetes</taxon>
        <taxon>Kitasatosporales</taxon>
        <taxon>Streptomycetaceae</taxon>
        <taxon>Embleya</taxon>
    </lineage>
</organism>
<feature type="region of interest" description="Disordered" evidence="1">
    <location>
        <begin position="1"/>
        <end position="32"/>
    </location>
</feature>
<keyword evidence="2" id="KW-0472">Membrane</keyword>
<proteinExistence type="predicted"/>
<dbReference type="AlphaFoldDB" id="A0A401Z4Y7"/>
<dbReference type="Proteomes" id="UP000286931">
    <property type="component" value="Unassembled WGS sequence"/>
</dbReference>
<dbReference type="RefSeq" id="WP_126643459.1">
    <property type="nucleotide sequence ID" value="NZ_BIFH01000054.1"/>
</dbReference>